<keyword evidence="9 12" id="KW-1133">Transmembrane helix</keyword>
<evidence type="ECO:0000256" key="12">
    <source>
        <dbReference type="SAM" id="Phobius"/>
    </source>
</evidence>
<dbReference type="Gene3D" id="2.130.10.10">
    <property type="entry name" value="YVTN repeat-like/Quinoprotein amine dehydrogenase"/>
    <property type="match status" value="1"/>
</dbReference>
<evidence type="ECO:0000256" key="4">
    <source>
        <dbReference type="ARBA" id="ARBA00022692"/>
    </source>
</evidence>
<keyword evidence="5" id="KW-0677">Repeat</keyword>
<keyword evidence="3 11" id="KW-0853">WD repeat</keyword>
<gene>
    <name evidence="13" type="ORF">R1flu_022716</name>
</gene>
<feature type="transmembrane region" description="Helical" evidence="12">
    <location>
        <begin position="361"/>
        <end position="379"/>
    </location>
</feature>
<dbReference type="PANTHER" id="PTHR23284">
    <property type="entry name" value="PROLACTIN REGULATORY ELEMENT BINDING PROTEIN"/>
    <property type="match status" value="1"/>
</dbReference>
<evidence type="ECO:0000256" key="11">
    <source>
        <dbReference type="PROSITE-ProRule" id="PRU00221"/>
    </source>
</evidence>
<dbReference type="GO" id="GO:0015031">
    <property type="term" value="P:protein transport"/>
    <property type="evidence" value="ECO:0007669"/>
    <property type="project" value="UniProtKB-KW"/>
</dbReference>
<reference evidence="13 14" key="1">
    <citation type="submission" date="2024-09" db="EMBL/GenBank/DDBJ databases">
        <title>Chromosome-scale assembly of Riccia fluitans.</title>
        <authorList>
            <person name="Paukszto L."/>
            <person name="Sawicki J."/>
            <person name="Karawczyk K."/>
            <person name="Piernik-Szablinska J."/>
            <person name="Szczecinska M."/>
            <person name="Mazdziarz M."/>
        </authorList>
    </citation>
    <scope>NUCLEOTIDE SEQUENCE [LARGE SCALE GENOMIC DNA]</scope>
    <source>
        <strain evidence="13">Rf_01</strain>
        <tissue evidence="13">Aerial parts of the thallus</tissue>
    </source>
</reference>
<keyword evidence="2" id="KW-0813">Transport</keyword>
<dbReference type="EMBL" id="JBHFFA010000007">
    <property type="protein sequence ID" value="KAL2611024.1"/>
    <property type="molecule type" value="Genomic_DNA"/>
</dbReference>
<evidence type="ECO:0000313" key="14">
    <source>
        <dbReference type="Proteomes" id="UP001605036"/>
    </source>
</evidence>
<dbReference type="PROSITE" id="PS50294">
    <property type="entry name" value="WD_REPEATS_REGION"/>
    <property type="match status" value="1"/>
</dbReference>
<protein>
    <recommendedName>
        <fullName evidence="15">Prolactin regulatory element-binding protein</fullName>
    </recommendedName>
</protein>
<evidence type="ECO:0000256" key="7">
    <source>
        <dbReference type="ARBA" id="ARBA00022892"/>
    </source>
</evidence>
<dbReference type="SUPFAM" id="SSF50998">
    <property type="entry name" value="Quinoprotein alcohol dehydrogenase-like"/>
    <property type="match status" value="1"/>
</dbReference>
<evidence type="ECO:0000256" key="9">
    <source>
        <dbReference type="ARBA" id="ARBA00022989"/>
    </source>
</evidence>
<evidence type="ECO:0000313" key="13">
    <source>
        <dbReference type="EMBL" id="KAL2611024.1"/>
    </source>
</evidence>
<dbReference type="AlphaFoldDB" id="A0ABD1XQG4"/>
<proteinExistence type="predicted"/>
<evidence type="ECO:0000256" key="6">
    <source>
        <dbReference type="ARBA" id="ARBA00022824"/>
    </source>
</evidence>
<feature type="repeat" description="WD" evidence="11">
    <location>
        <begin position="186"/>
        <end position="227"/>
    </location>
</feature>
<evidence type="ECO:0000256" key="1">
    <source>
        <dbReference type="ARBA" id="ARBA00004389"/>
    </source>
</evidence>
<evidence type="ECO:0008006" key="15">
    <source>
        <dbReference type="Google" id="ProtNLM"/>
    </source>
</evidence>
<dbReference type="PROSITE" id="PS50082">
    <property type="entry name" value="WD_REPEATS_2"/>
    <property type="match status" value="1"/>
</dbReference>
<dbReference type="PANTHER" id="PTHR23284:SF0">
    <property type="entry name" value="PROLACTIN REGULATORY ELEMENT-BINDING PROTEIN"/>
    <property type="match status" value="1"/>
</dbReference>
<dbReference type="InterPro" id="IPR045260">
    <property type="entry name" value="Sec12-like"/>
</dbReference>
<dbReference type="InterPro" id="IPR001680">
    <property type="entry name" value="WD40_rpt"/>
</dbReference>
<organism evidence="13 14">
    <name type="scientific">Riccia fluitans</name>
    <dbReference type="NCBI Taxonomy" id="41844"/>
    <lineage>
        <taxon>Eukaryota</taxon>
        <taxon>Viridiplantae</taxon>
        <taxon>Streptophyta</taxon>
        <taxon>Embryophyta</taxon>
        <taxon>Marchantiophyta</taxon>
        <taxon>Marchantiopsida</taxon>
        <taxon>Marchantiidae</taxon>
        <taxon>Marchantiales</taxon>
        <taxon>Ricciaceae</taxon>
        <taxon>Riccia</taxon>
    </lineage>
</organism>
<accession>A0ABD1XQG4</accession>
<evidence type="ECO:0000256" key="3">
    <source>
        <dbReference type="ARBA" id="ARBA00022574"/>
    </source>
</evidence>
<evidence type="ECO:0000256" key="8">
    <source>
        <dbReference type="ARBA" id="ARBA00022927"/>
    </source>
</evidence>
<keyword evidence="10 12" id="KW-0472">Membrane</keyword>
<comment type="caution">
    <text evidence="13">The sequence shown here is derived from an EMBL/GenBank/DDBJ whole genome shotgun (WGS) entry which is preliminary data.</text>
</comment>
<keyword evidence="7" id="KW-0931">ER-Golgi transport</keyword>
<dbReference type="GO" id="GO:0016192">
    <property type="term" value="P:vesicle-mediated transport"/>
    <property type="evidence" value="ECO:0007669"/>
    <property type="project" value="UniProtKB-KW"/>
</dbReference>
<keyword evidence="8" id="KW-0653">Protein transport</keyword>
<evidence type="ECO:0000256" key="2">
    <source>
        <dbReference type="ARBA" id="ARBA00022448"/>
    </source>
</evidence>
<name>A0ABD1XQG4_9MARC</name>
<sequence length="407" mass="44055">MTKRKKYLTCSRKYDLPLFCAAWTGAVAPKPGSEKAEGAEVEGEVAESRAPVVAGVGHVVFGGGGGDRKSGLKNKLLLANYDFSSDVLSEAIHTLSTDDDPPYRLAVHPGSNEIVCSVSKDCRLVELNAEEDVKLELSKKVVQPLQNIGEQNCLVFNRDGTRLATGGEDGHLRVFEWPSLKLVLDKPGAHTAVKDIDFSLDGSMLVSTGDDGPCRVWDLSKDSVVTSLSPSKGGTLGFCRFSRDGTKPFLFVTMREGGRGVISIWDTTTWKKRTSRRLSEDPISAFSISPDGRFLAIGTSEGDMKVVSAKNLAVIQQVKNAHMVFVTSMEFSPNGRALLSVSGDSSARITVIADLSKGEGWRVYLLILLVLLVSYWFFIASKQGEGGKDIHLQTLISDALGRLGIRT</sequence>
<evidence type="ECO:0000256" key="5">
    <source>
        <dbReference type="ARBA" id="ARBA00022737"/>
    </source>
</evidence>
<keyword evidence="6" id="KW-0256">Endoplasmic reticulum</keyword>
<dbReference type="Pfam" id="PF00400">
    <property type="entry name" value="WD40"/>
    <property type="match status" value="3"/>
</dbReference>
<dbReference type="SMART" id="SM00320">
    <property type="entry name" value="WD40"/>
    <property type="match status" value="5"/>
</dbReference>
<evidence type="ECO:0000256" key="10">
    <source>
        <dbReference type="ARBA" id="ARBA00023136"/>
    </source>
</evidence>
<keyword evidence="14" id="KW-1185">Reference proteome</keyword>
<keyword evidence="4 12" id="KW-0812">Transmembrane</keyword>
<comment type="subcellular location">
    <subcellularLocation>
        <location evidence="1">Endoplasmic reticulum membrane</location>
        <topology evidence="1">Single-pass membrane protein</topology>
    </subcellularLocation>
</comment>
<dbReference type="Proteomes" id="UP001605036">
    <property type="component" value="Unassembled WGS sequence"/>
</dbReference>
<dbReference type="InterPro" id="IPR011047">
    <property type="entry name" value="Quinoprotein_ADH-like_sf"/>
</dbReference>
<dbReference type="GO" id="GO:0005789">
    <property type="term" value="C:endoplasmic reticulum membrane"/>
    <property type="evidence" value="ECO:0007669"/>
    <property type="project" value="UniProtKB-SubCell"/>
</dbReference>
<dbReference type="InterPro" id="IPR015943">
    <property type="entry name" value="WD40/YVTN_repeat-like_dom_sf"/>
</dbReference>